<dbReference type="InterPro" id="IPR007494">
    <property type="entry name" value="Glutaredoxin2_C"/>
</dbReference>
<evidence type="ECO:0000313" key="3">
    <source>
        <dbReference type="Proteomes" id="UP000196531"/>
    </source>
</evidence>
<dbReference type="InterPro" id="IPR036282">
    <property type="entry name" value="Glutathione-S-Trfase_C_sf"/>
</dbReference>
<evidence type="ECO:0000259" key="1">
    <source>
        <dbReference type="Pfam" id="PF04399"/>
    </source>
</evidence>
<accession>A0A1Y5FD25</accession>
<reference evidence="3" key="1">
    <citation type="journal article" date="2017" name="Proc. Natl. Acad. Sci. U.S.A.">
        <title>Simulation of Deepwater Horizon oil plume reveals substrate specialization within a complex community of hydrocarbon-degraders.</title>
        <authorList>
            <person name="Hu P."/>
            <person name="Dubinsky E.A."/>
            <person name="Probst A.J."/>
            <person name="Wang J."/>
            <person name="Sieber C.M.K."/>
            <person name="Tom L.M."/>
            <person name="Gardinali P."/>
            <person name="Banfield J.F."/>
            <person name="Atlas R.M."/>
            <person name="Andersen G.L."/>
        </authorList>
    </citation>
    <scope>NUCLEOTIDE SEQUENCE [LARGE SCALE GENOMIC DNA]</scope>
</reference>
<gene>
    <name evidence="2" type="ORF">A9Q84_11010</name>
</gene>
<dbReference type="InterPro" id="IPR036249">
    <property type="entry name" value="Thioredoxin-like_sf"/>
</dbReference>
<dbReference type="Pfam" id="PF04399">
    <property type="entry name" value="Glutaredoxin2_C"/>
    <property type="match status" value="1"/>
</dbReference>
<dbReference type="Gene3D" id="1.20.1050.10">
    <property type="match status" value="1"/>
</dbReference>
<dbReference type="AlphaFoldDB" id="A0A1Y5FD25"/>
<name>A0A1Y5FD25_9BACT</name>
<dbReference type="Proteomes" id="UP000196531">
    <property type="component" value="Unassembled WGS sequence"/>
</dbReference>
<evidence type="ECO:0000313" key="2">
    <source>
        <dbReference type="EMBL" id="OUR96859.1"/>
    </source>
</evidence>
<dbReference type="EMBL" id="MAAO01000006">
    <property type="protein sequence ID" value="OUR96859.1"/>
    <property type="molecule type" value="Genomic_DNA"/>
</dbReference>
<feature type="domain" description="Glutaredoxin 2 C-terminal" evidence="1">
    <location>
        <begin position="72"/>
        <end position="188"/>
    </location>
</feature>
<organism evidence="2 3">
    <name type="scientific">Halobacteriovorax marinus</name>
    <dbReference type="NCBI Taxonomy" id="97084"/>
    <lineage>
        <taxon>Bacteria</taxon>
        <taxon>Pseudomonadati</taxon>
        <taxon>Bdellovibrionota</taxon>
        <taxon>Bacteriovoracia</taxon>
        <taxon>Bacteriovoracales</taxon>
        <taxon>Halobacteriovoraceae</taxon>
        <taxon>Halobacteriovorax</taxon>
    </lineage>
</organism>
<sequence length="198" mass="23391">MAFNYLNLPFESIVLPYDDEATPIKLMGKKMLPIVEFADGSLSNESLDIIKKMDSANTLSFNLLTEERLTQVNELLSKIGKDVHCLCMPYWMWTPEFNEKSRKYFQTKKEVKRGPFNKLILDKETYLKGLEVTLSALESKITTFYESEEISIIDIMIASHLWGMFIFPEFQFSNKIFDYLQRIKKECNFEYHIDFWKD</sequence>
<dbReference type="SUPFAM" id="SSF47616">
    <property type="entry name" value="GST C-terminal domain-like"/>
    <property type="match status" value="1"/>
</dbReference>
<comment type="caution">
    <text evidence="2">The sequence shown here is derived from an EMBL/GenBank/DDBJ whole genome shotgun (WGS) entry which is preliminary data.</text>
</comment>
<dbReference type="Gene3D" id="3.40.30.10">
    <property type="entry name" value="Glutaredoxin"/>
    <property type="match status" value="1"/>
</dbReference>
<dbReference type="SUPFAM" id="SSF52833">
    <property type="entry name" value="Thioredoxin-like"/>
    <property type="match status" value="1"/>
</dbReference>
<proteinExistence type="predicted"/>
<protein>
    <recommendedName>
        <fullName evidence="1">Glutaredoxin 2 C-terminal domain-containing protein</fullName>
    </recommendedName>
</protein>